<dbReference type="InterPro" id="IPR003918">
    <property type="entry name" value="NADH_UbQ_OxRdtase"/>
</dbReference>
<dbReference type="PANTHER" id="PTHR43507:SF1">
    <property type="entry name" value="NADH-UBIQUINONE OXIDOREDUCTASE CHAIN 4"/>
    <property type="match status" value="1"/>
</dbReference>
<feature type="transmembrane region" description="Helical" evidence="7">
    <location>
        <begin position="329"/>
        <end position="347"/>
    </location>
</feature>
<feature type="transmembrane region" description="Helical" evidence="7">
    <location>
        <begin position="6"/>
        <end position="25"/>
    </location>
</feature>
<protein>
    <submittedName>
        <fullName evidence="9">NADH-quinone oxidoreductase subunit M</fullName>
    </submittedName>
</protein>
<evidence type="ECO:0000256" key="4">
    <source>
        <dbReference type="ARBA" id="ARBA00022989"/>
    </source>
</evidence>
<dbReference type="EMBL" id="VRYY01000332">
    <property type="protein sequence ID" value="MBG3877603.1"/>
    <property type="molecule type" value="Genomic_DNA"/>
</dbReference>
<keyword evidence="4 7" id="KW-1133">Transmembrane helix</keyword>
<dbReference type="InterPro" id="IPR010227">
    <property type="entry name" value="NADH_Q_OxRdtase_chainM/4"/>
</dbReference>
<sequence length="519" mass="56963">MYPDIPVLSILIFLPLVAAALLLPLRDDETVRRVSLAASLIGLAAGWPLIAFNPDAGFQFVERMTWVARWGLEYHLAVDGISILMVWLTLFTLPLCVLCSWTYIGKRVKEFHICLLLMTSACIGVFTSMDLVLFYVFWEAMLIPMYLLIAVWGGAERRYASIKFFLYTLAGSTLLLVAIVAFRIAGGTFSIPDLMQQTFGFRFQYWAFLAMALAFAIKVPMFPFHTWLPAAHVQAPSAGSVILAAVLLKMGTYGFLRFCLPLTPEASVHFAPLMIGVSVVSILYGGAVALGQTDIKKLVAYSSVAHMGFVTLGIFLFQKSGVQGALLQMLNHGIVTGALFMMIGAMYERSHSREVADNMGMGKYLPAFMFFWGLYALASFGFPGTNGFVGEVLVFVAAFQQSLTVGALIVPGALLAAAYMFRVSLRMAWGSPSTAKTWNDLNRREWAYLLLPAVLVLWIGLAPAPFLRLIDPSIDRLLADLRGRAPVKEAPLALNHADAVRHEPPAILASAAIAKEVRQ</sequence>
<evidence type="ECO:0000313" key="9">
    <source>
        <dbReference type="EMBL" id="MBG3877603.1"/>
    </source>
</evidence>
<organism evidence="9 10">
    <name type="scientific">Nitratidesulfovibrio oxamicus</name>
    <dbReference type="NCBI Taxonomy" id="32016"/>
    <lineage>
        <taxon>Bacteria</taxon>
        <taxon>Pseudomonadati</taxon>
        <taxon>Thermodesulfobacteriota</taxon>
        <taxon>Desulfovibrionia</taxon>
        <taxon>Desulfovibrionales</taxon>
        <taxon>Desulfovibrionaceae</taxon>
        <taxon>Nitratidesulfovibrio</taxon>
    </lineage>
</organism>
<dbReference type="NCBIfam" id="TIGR01972">
    <property type="entry name" value="NDH_I_M"/>
    <property type="match status" value="1"/>
</dbReference>
<feature type="transmembrane region" description="Helical" evidence="7">
    <location>
        <begin position="236"/>
        <end position="256"/>
    </location>
</feature>
<feature type="transmembrane region" description="Helical" evidence="7">
    <location>
        <begin position="81"/>
        <end position="104"/>
    </location>
</feature>
<feature type="transmembrane region" description="Helical" evidence="7">
    <location>
        <begin position="446"/>
        <end position="467"/>
    </location>
</feature>
<reference evidence="9 10" key="1">
    <citation type="submission" date="2019-08" db="EMBL/GenBank/DDBJ databases">
        <authorList>
            <person name="Luo N."/>
        </authorList>
    </citation>
    <scope>NUCLEOTIDE SEQUENCE [LARGE SCALE GENOMIC DNA]</scope>
    <source>
        <strain evidence="9 10">NCIMB 9442</strain>
    </source>
</reference>
<accession>A0ABS0J7A5</accession>
<evidence type="ECO:0000313" key="10">
    <source>
        <dbReference type="Proteomes" id="UP001194469"/>
    </source>
</evidence>
<dbReference type="InterPro" id="IPR001750">
    <property type="entry name" value="ND/Mrp_TM"/>
</dbReference>
<feature type="transmembrane region" description="Helical" evidence="7">
    <location>
        <begin position="135"/>
        <end position="152"/>
    </location>
</feature>
<evidence type="ECO:0000256" key="7">
    <source>
        <dbReference type="SAM" id="Phobius"/>
    </source>
</evidence>
<evidence type="ECO:0000259" key="8">
    <source>
        <dbReference type="Pfam" id="PF00361"/>
    </source>
</evidence>
<comment type="caution">
    <text evidence="9">The sequence shown here is derived from an EMBL/GenBank/DDBJ whole genome shotgun (WGS) entry which is preliminary data.</text>
</comment>
<dbReference type="Pfam" id="PF00361">
    <property type="entry name" value="Proton_antipo_M"/>
    <property type="match status" value="1"/>
</dbReference>
<dbReference type="PRINTS" id="PR01437">
    <property type="entry name" value="NUOXDRDTASE4"/>
</dbReference>
<keyword evidence="10" id="KW-1185">Reference proteome</keyword>
<evidence type="ECO:0000256" key="1">
    <source>
        <dbReference type="ARBA" id="ARBA00004127"/>
    </source>
</evidence>
<evidence type="ECO:0000256" key="6">
    <source>
        <dbReference type="RuleBase" id="RU000320"/>
    </source>
</evidence>
<dbReference type="RefSeq" id="WP_167126075.1">
    <property type="nucleotide sequence ID" value="NZ_VRYY01000332.1"/>
</dbReference>
<feature type="transmembrane region" description="Helical" evidence="7">
    <location>
        <begin position="164"/>
        <end position="185"/>
    </location>
</feature>
<dbReference type="PANTHER" id="PTHR43507">
    <property type="entry name" value="NADH-UBIQUINONE OXIDOREDUCTASE CHAIN 4"/>
    <property type="match status" value="1"/>
</dbReference>
<keyword evidence="5 7" id="KW-0472">Membrane</keyword>
<evidence type="ECO:0000256" key="2">
    <source>
        <dbReference type="ARBA" id="ARBA00009025"/>
    </source>
</evidence>
<feature type="transmembrane region" description="Helical" evidence="7">
    <location>
        <begin position="268"/>
        <end position="291"/>
    </location>
</feature>
<evidence type="ECO:0000256" key="5">
    <source>
        <dbReference type="ARBA" id="ARBA00023136"/>
    </source>
</evidence>
<feature type="transmembrane region" description="Helical" evidence="7">
    <location>
        <begin position="37"/>
        <end position="61"/>
    </location>
</feature>
<feature type="domain" description="NADH:quinone oxidoreductase/Mrp antiporter transmembrane" evidence="8">
    <location>
        <begin position="128"/>
        <end position="412"/>
    </location>
</feature>
<feature type="transmembrane region" description="Helical" evidence="7">
    <location>
        <begin position="405"/>
        <end position="425"/>
    </location>
</feature>
<comment type="subcellular location">
    <subcellularLocation>
        <location evidence="1">Endomembrane system</location>
        <topology evidence="1">Multi-pass membrane protein</topology>
    </subcellularLocation>
    <subcellularLocation>
        <location evidence="6">Membrane</location>
        <topology evidence="6">Multi-pass membrane protein</topology>
    </subcellularLocation>
</comment>
<gene>
    <name evidence="9" type="ORF">FVW20_11405</name>
</gene>
<dbReference type="Proteomes" id="UP001194469">
    <property type="component" value="Unassembled WGS sequence"/>
</dbReference>
<proteinExistence type="inferred from homology"/>
<feature type="transmembrane region" description="Helical" evidence="7">
    <location>
        <begin position="205"/>
        <end position="224"/>
    </location>
</feature>
<name>A0ABS0J7A5_9BACT</name>
<evidence type="ECO:0000256" key="3">
    <source>
        <dbReference type="ARBA" id="ARBA00022692"/>
    </source>
</evidence>
<feature type="transmembrane region" description="Helical" evidence="7">
    <location>
        <begin position="298"/>
        <end position="317"/>
    </location>
</feature>
<keyword evidence="3 6" id="KW-0812">Transmembrane</keyword>
<feature type="transmembrane region" description="Helical" evidence="7">
    <location>
        <begin position="111"/>
        <end position="129"/>
    </location>
</feature>
<comment type="similarity">
    <text evidence="2">Belongs to the complex I subunit 4 family.</text>
</comment>
<feature type="transmembrane region" description="Helical" evidence="7">
    <location>
        <begin position="367"/>
        <end position="385"/>
    </location>
</feature>